<dbReference type="UniPathway" id="UPA00253">
    <property type="reaction ID" value="UER00327"/>
</dbReference>
<name>A0A379WXJ8_SALET</name>
<keyword evidence="1" id="KW-0808">Transferase</keyword>
<gene>
    <name evidence="1" type="primary">nadA_2</name>
    <name evidence="1" type="ORF">NCTC8261_04989</name>
</gene>
<organism evidence="1 2">
    <name type="scientific">Salmonella enterica I</name>
    <dbReference type="NCBI Taxonomy" id="59201"/>
    <lineage>
        <taxon>Bacteria</taxon>
        <taxon>Pseudomonadati</taxon>
        <taxon>Pseudomonadota</taxon>
        <taxon>Gammaproteobacteria</taxon>
        <taxon>Enterobacterales</taxon>
        <taxon>Enterobacteriaceae</taxon>
        <taxon>Salmonella</taxon>
    </lineage>
</organism>
<dbReference type="Proteomes" id="UP000254712">
    <property type="component" value="Unassembled WGS sequence"/>
</dbReference>
<dbReference type="InterPro" id="IPR036094">
    <property type="entry name" value="NadA_sf"/>
</dbReference>
<evidence type="ECO:0000313" key="2">
    <source>
        <dbReference type="Proteomes" id="UP000254712"/>
    </source>
</evidence>
<dbReference type="GO" id="GO:0009435">
    <property type="term" value="P:NAD+ biosynthetic process"/>
    <property type="evidence" value="ECO:0007669"/>
    <property type="project" value="UniProtKB-UniPathway"/>
</dbReference>
<dbReference type="AlphaFoldDB" id="A0A379WXJ8"/>
<dbReference type="EMBL" id="UGXT01000002">
    <property type="protein sequence ID" value="SUH38660.1"/>
    <property type="molecule type" value="Genomic_DNA"/>
</dbReference>
<dbReference type="SUPFAM" id="SSF142754">
    <property type="entry name" value="NadA-like"/>
    <property type="match status" value="1"/>
</dbReference>
<reference evidence="1 2" key="1">
    <citation type="submission" date="2018-06" db="EMBL/GenBank/DDBJ databases">
        <authorList>
            <consortium name="Pathogen Informatics"/>
            <person name="Doyle S."/>
        </authorList>
    </citation>
    <scope>NUCLEOTIDE SEQUENCE [LARGE SCALE GENOMIC DNA]</scope>
    <source>
        <strain evidence="1 2">NCTC8261</strain>
    </source>
</reference>
<accession>A0A379WXJ8</accession>
<sequence length="52" mass="5789">MGSTSQLIKAAKTLPHRQLIVATDRGIFYKMQQAVPEKELLEAPRLARGDLP</sequence>
<dbReference type="Gene3D" id="3.40.50.10800">
    <property type="entry name" value="NadA-like"/>
    <property type="match status" value="1"/>
</dbReference>
<protein>
    <submittedName>
        <fullName evidence="1">Quinolinate synthetase</fullName>
        <ecNumber evidence="1">2.5.1.72</ecNumber>
    </submittedName>
</protein>
<dbReference type="GO" id="GO:0008987">
    <property type="term" value="F:quinolinate synthetase A activity"/>
    <property type="evidence" value="ECO:0007669"/>
    <property type="project" value="InterPro"/>
</dbReference>
<dbReference type="EC" id="2.5.1.72" evidence="1"/>
<dbReference type="InterPro" id="IPR003473">
    <property type="entry name" value="NadA"/>
</dbReference>
<dbReference type="Pfam" id="PF02445">
    <property type="entry name" value="NadA"/>
    <property type="match status" value="1"/>
</dbReference>
<evidence type="ECO:0000313" key="1">
    <source>
        <dbReference type="EMBL" id="SUH38660.1"/>
    </source>
</evidence>
<proteinExistence type="predicted"/>
<dbReference type="GO" id="GO:0051539">
    <property type="term" value="F:4 iron, 4 sulfur cluster binding"/>
    <property type="evidence" value="ECO:0007669"/>
    <property type="project" value="InterPro"/>
</dbReference>